<dbReference type="InterPro" id="IPR007421">
    <property type="entry name" value="Schlafen_AlbA_2_dom"/>
</dbReference>
<accession>A0A1M6F5C9</accession>
<dbReference type="GO" id="GO:0003677">
    <property type="term" value="F:DNA binding"/>
    <property type="evidence" value="ECO:0007669"/>
    <property type="project" value="UniProtKB-KW"/>
</dbReference>
<evidence type="ECO:0000313" key="3">
    <source>
        <dbReference type="EMBL" id="SHI92918.1"/>
    </source>
</evidence>
<sequence>MQFVKGMINKRLLIKNLLAHNDENSFYDKKRKLNIGEKEGKAKFLKHICALSNSNPENNSYIVIGVEDEDNEIVGVDFFDDSKIQNLVNAYLENPPLVAYENIPFPHLPGDKVVGLVSIRSQSNKICALRKNIWKYYGGTVFFRDGSISMPKVFDIEIKDVNSEIVSAIESHAQNNIELTLDGVFDFMNSRKDYNPTYKVFKEYFVVCWAGKEKRQNGDAYYSRVDIALINEQVKLFYSELDEVSISLSEDQFKIVEYVQLGLQETYKYYPLEEVVITFKDNVSYDIESKLLFDPPQFDRKTLYHLYNSNNALIDKLKNKIPLSKNEENDLLNLPATYLICYFNDFKEAKEKLEDAKPHLKTYNGKVYSLYKESIRILRKVRYS</sequence>
<dbReference type="Pfam" id="PF04326">
    <property type="entry name" value="SLFN_AlbA_2"/>
    <property type="match status" value="1"/>
</dbReference>
<dbReference type="InterPro" id="IPR045973">
    <property type="entry name" value="DUF5929"/>
</dbReference>
<evidence type="ECO:0000313" key="4">
    <source>
        <dbReference type="Proteomes" id="UP000184432"/>
    </source>
</evidence>
<evidence type="ECO:0000259" key="1">
    <source>
        <dbReference type="Pfam" id="PF04326"/>
    </source>
</evidence>
<name>A0A1M6F5C9_9FLAO</name>
<evidence type="ECO:0000259" key="2">
    <source>
        <dbReference type="Pfam" id="PF19351"/>
    </source>
</evidence>
<dbReference type="Proteomes" id="UP000184432">
    <property type="component" value="Unassembled WGS sequence"/>
</dbReference>
<keyword evidence="4" id="KW-1185">Reference proteome</keyword>
<feature type="domain" description="DUF5929" evidence="2">
    <location>
        <begin position="164"/>
        <end position="384"/>
    </location>
</feature>
<reference evidence="4" key="1">
    <citation type="submission" date="2016-11" db="EMBL/GenBank/DDBJ databases">
        <authorList>
            <person name="Varghese N."/>
            <person name="Submissions S."/>
        </authorList>
    </citation>
    <scope>NUCLEOTIDE SEQUENCE [LARGE SCALE GENOMIC DNA]</scope>
    <source>
        <strain evidence="4">DSM 22623</strain>
    </source>
</reference>
<dbReference type="EMBL" id="FQYP01000004">
    <property type="protein sequence ID" value="SHI92918.1"/>
    <property type="molecule type" value="Genomic_DNA"/>
</dbReference>
<dbReference type="Pfam" id="PF19351">
    <property type="entry name" value="DUF5929"/>
    <property type="match status" value="1"/>
</dbReference>
<keyword evidence="3" id="KW-0238">DNA-binding</keyword>
<feature type="domain" description="Schlafen AlbA-2" evidence="1">
    <location>
        <begin position="23"/>
        <end position="149"/>
    </location>
</feature>
<dbReference type="AlphaFoldDB" id="A0A1M6F5C9"/>
<dbReference type="STRING" id="570521.SAMN04488508_104101"/>
<dbReference type="Gene3D" id="3.30.950.30">
    <property type="entry name" value="Schlafen, AAA domain"/>
    <property type="match status" value="1"/>
</dbReference>
<protein>
    <submittedName>
        <fullName evidence="3">Putative DNA-binding domain-containing protein</fullName>
    </submittedName>
</protein>
<dbReference type="InterPro" id="IPR038461">
    <property type="entry name" value="Schlafen_AlbA_2_dom_sf"/>
</dbReference>
<gene>
    <name evidence="3" type="ORF">SAMN04488508_104101</name>
</gene>
<organism evidence="3 4">
    <name type="scientific">Aquimarina spongiae</name>
    <dbReference type="NCBI Taxonomy" id="570521"/>
    <lineage>
        <taxon>Bacteria</taxon>
        <taxon>Pseudomonadati</taxon>
        <taxon>Bacteroidota</taxon>
        <taxon>Flavobacteriia</taxon>
        <taxon>Flavobacteriales</taxon>
        <taxon>Flavobacteriaceae</taxon>
        <taxon>Aquimarina</taxon>
    </lineage>
</organism>
<proteinExistence type="predicted"/>